<dbReference type="Gene3D" id="3.30.429.10">
    <property type="entry name" value="Macrophage Migration Inhibitory Factor"/>
    <property type="match status" value="1"/>
</dbReference>
<dbReference type="InterPro" id="IPR037479">
    <property type="entry name" value="Tauto_MSAD"/>
</dbReference>
<dbReference type="RefSeq" id="WP_101235897.1">
    <property type="nucleotide sequence ID" value="NZ_PISJ01000010.1"/>
</dbReference>
<dbReference type="InterPro" id="IPR014347">
    <property type="entry name" value="Tautomerase/MIF_sf"/>
</dbReference>
<protein>
    <submittedName>
        <fullName evidence="1">Tautomerase family protein</fullName>
    </submittedName>
</protein>
<dbReference type="EMBL" id="PISJ01000010">
    <property type="protein sequence ID" value="PKF34640.1"/>
    <property type="molecule type" value="Genomic_DNA"/>
</dbReference>
<name>A0A2N0WGT1_9GAMM</name>
<gene>
    <name evidence="1" type="ORF">CW311_05550</name>
</gene>
<comment type="caution">
    <text evidence="1">The sequence shown here is derived from an EMBL/GenBank/DDBJ whole genome shotgun (WGS) entry which is preliminary data.</text>
</comment>
<accession>A0A2N0WGT1</accession>
<reference evidence="1 2" key="1">
    <citation type="submission" date="2017-12" db="EMBL/GenBank/DDBJ databases">
        <title>Draft Genome sequences of multiple microbial strains isolated from spacecraft associated surfaces.</title>
        <authorList>
            <person name="Seuylemezian A."/>
            <person name="Vaishampayan P."/>
            <person name="Venkateswaran K."/>
        </authorList>
    </citation>
    <scope>NUCLEOTIDE SEQUENCE [LARGE SCALE GENOMIC DNA]</scope>
    <source>
        <strain evidence="1 2">2P01AA</strain>
    </source>
</reference>
<evidence type="ECO:0000313" key="1">
    <source>
        <dbReference type="EMBL" id="PKF34640.1"/>
    </source>
</evidence>
<dbReference type="PANTHER" id="PTHR38460">
    <property type="entry name" value="TAUTOMERASE YOLI-RELATED"/>
    <property type="match status" value="1"/>
</dbReference>
<sequence length="129" mass="15327">MSQIKIYALQTTIEQFRQQLSHAIHQALVESLNYPIEKKFQRFITLSKEDFIYPNDRSQHYLIIEISMFEGRSTEAKKRLIQNIFTYIQQQCEISAQDIEITIFETPQCNWGIRGQHADELQLNYQVDV</sequence>
<proteinExistence type="predicted"/>
<dbReference type="AlphaFoldDB" id="A0A2N0WGT1"/>
<evidence type="ECO:0000313" key="2">
    <source>
        <dbReference type="Proteomes" id="UP000233553"/>
    </source>
</evidence>
<dbReference type="Pfam" id="PF14552">
    <property type="entry name" value="Tautomerase_2"/>
    <property type="match status" value="1"/>
</dbReference>
<dbReference type="Proteomes" id="UP000233553">
    <property type="component" value="Unassembled WGS sequence"/>
</dbReference>
<dbReference type="SUPFAM" id="SSF55331">
    <property type="entry name" value="Tautomerase/MIF"/>
    <property type="match status" value="1"/>
</dbReference>
<organism evidence="1 2">
    <name type="scientific">Acinetobacter proteolyticus</name>
    <dbReference type="NCBI Taxonomy" id="1776741"/>
    <lineage>
        <taxon>Bacteria</taxon>
        <taxon>Pseudomonadati</taxon>
        <taxon>Pseudomonadota</taxon>
        <taxon>Gammaproteobacteria</taxon>
        <taxon>Moraxellales</taxon>
        <taxon>Moraxellaceae</taxon>
        <taxon>Acinetobacter</taxon>
    </lineage>
</organism>
<dbReference type="PANTHER" id="PTHR38460:SF1">
    <property type="entry name" value="TAUTOMERASE YOLI-RELATED"/>
    <property type="match status" value="1"/>
</dbReference>